<dbReference type="EMBL" id="AP021906">
    <property type="protein sequence ID" value="BBP88345.1"/>
    <property type="molecule type" value="Genomic_DNA"/>
</dbReference>
<sequence>MEEKKAKLHIAEQAEALKPYADALTKAENQLSQALKREAGSRKSAAASTNDL</sequence>
<evidence type="ECO:0000313" key="1">
    <source>
        <dbReference type="EMBL" id="BBP88345.1"/>
    </source>
</evidence>
<evidence type="ECO:0000313" key="2">
    <source>
        <dbReference type="Proteomes" id="UP000464658"/>
    </source>
</evidence>
<organism evidence="1 2">
    <name type="scientific">Bacillus safensis</name>
    <dbReference type="NCBI Taxonomy" id="561879"/>
    <lineage>
        <taxon>Bacteria</taxon>
        <taxon>Bacillati</taxon>
        <taxon>Bacillota</taxon>
        <taxon>Bacilli</taxon>
        <taxon>Bacillales</taxon>
        <taxon>Bacillaceae</taxon>
        <taxon>Bacillus</taxon>
    </lineage>
</organism>
<dbReference type="AlphaFoldDB" id="A0A5S9M695"/>
<accession>A0A5S9M695</accession>
<protein>
    <submittedName>
        <fullName evidence="1">Uncharacterized protein</fullName>
    </submittedName>
</protein>
<dbReference type="Proteomes" id="UP000464658">
    <property type="component" value="Chromosome"/>
</dbReference>
<name>A0A5S9M695_BACIA</name>
<proteinExistence type="predicted"/>
<gene>
    <name evidence="1" type="ORF">BsIDN1_19630</name>
</gene>
<reference evidence="1 2" key="1">
    <citation type="submission" date="2019-12" db="EMBL/GenBank/DDBJ databases">
        <title>Full genome sequence of a Bacillus safensis strain isolated from commercially available natto in Indonesia.</title>
        <authorList>
            <person name="Yoshida M."/>
            <person name="Uomi M."/>
            <person name="Waturangi D."/>
            <person name="Ekaputri J.J."/>
            <person name="Setiamarga D.H.E."/>
        </authorList>
    </citation>
    <scope>NUCLEOTIDE SEQUENCE [LARGE SCALE GENOMIC DNA]</scope>
    <source>
        <strain evidence="1 2">IDN1</strain>
    </source>
</reference>